<evidence type="ECO:0000256" key="5">
    <source>
        <dbReference type="ARBA" id="ARBA00022552"/>
    </source>
</evidence>
<comment type="similarity">
    <text evidence="13">Belongs to the class I-like SAM-binding methyltransferase superfamily. RsmB/NOP family.</text>
</comment>
<reference evidence="15" key="1">
    <citation type="journal article" date="2021" name="PeerJ">
        <title>Extensive microbial diversity within the chicken gut microbiome revealed by metagenomics and culture.</title>
        <authorList>
            <person name="Gilroy R."/>
            <person name="Ravi A."/>
            <person name="Getino M."/>
            <person name="Pursley I."/>
            <person name="Horton D.L."/>
            <person name="Alikhan N.F."/>
            <person name="Baker D."/>
            <person name="Gharbi K."/>
            <person name="Hall N."/>
            <person name="Watson M."/>
            <person name="Adriaenssens E.M."/>
            <person name="Foster-Nyarko E."/>
            <person name="Jarju S."/>
            <person name="Secka A."/>
            <person name="Antonio M."/>
            <person name="Oren A."/>
            <person name="Chaudhuri R.R."/>
            <person name="La Ragione R."/>
            <person name="Hildebrand F."/>
            <person name="Pallen M.J."/>
        </authorList>
    </citation>
    <scope>NUCLEOTIDE SEQUENCE</scope>
    <source>
        <strain evidence="15">CHK180-15479</strain>
    </source>
</reference>
<dbReference type="Pfam" id="PF01189">
    <property type="entry name" value="Methyltr_RsmB-F"/>
    <property type="match status" value="1"/>
</dbReference>
<comment type="catalytic activity">
    <reaction evidence="12">
        <text>cytidine(967) in 16S rRNA + S-adenosyl-L-methionine = 5-methylcytidine(967) in 16S rRNA + S-adenosyl-L-homocysteine + H(+)</text>
        <dbReference type="Rhea" id="RHEA:42748"/>
        <dbReference type="Rhea" id="RHEA-COMP:10219"/>
        <dbReference type="Rhea" id="RHEA-COMP:10220"/>
        <dbReference type="ChEBI" id="CHEBI:15378"/>
        <dbReference type="ChEBI" id="CHEBI:57856"/>
        <dbReference type="ChEBI" id="CHEBI:59789"/>
        <dbReference type="ChEBI" id="CHEBI:74483"/>
        <dbReference type="ChEBI" id="CHEBI:82748"/>
        <dbReference type="EC" id="2.1.1.176"/>
    </reaction>
</comment>
<dbReference type="EMBL" id="DWWT01000055">
    <property type="protein sequence ID" value="HJC06614.1"/>
    <property type="molecule type" value="Genomic_DNA"/>
</dbReference>
<evidence type="ECO:0000256" key="1">
    <source>
        <dbReference type="ARBA" id="ARBA00002724"/>
    </source>
</evidence>
<evidence type="ECO:0000259" key="14">
    <source>
        <dbReference type="PROSITE" id="PS51686"/>
    </source>
</evidence>
<evidence type="ECO:0000256" key="12">
    <source>
        <dbReference type="ARBA" id="ARBA00047283"/>
    </source>
</evidence>
<proteinExistence type="inferred from homology"/>
<reference evidence="15" key="2">
    <citation type="submission" date="2021-04" db="EMBL/GenBank/DDBJ databases">
        <authorList>
            <person name="Gilroy R."/>
        </authorList>
    </citation>
    <scope>NUCLEOTIDE SEQUENCE</scope>
    <source>
        <strain evidence="15">CHK180-15479</strain>
    </source>
</reference>
<evidence type="ECO:0000256" key="4">
    <source>
        <dbReference type="ARBA" id="ARBA00022490"/>
    </source>
</evidence>
<organism evidence="15 16">
    <name type="scientific">Candidatus Enterocloster excrementipullorum</name>
    <dbReference type="NCBI Taxonomy" id="2838559"/>
    <lineage>
        <taxon>Bacteria</taxon>
        <taxon>Bacillati</taxon>
        <taxon>Bacillota</taxon>
        <taxon>Clostridia</taxon>
        <taxon>Lachnospirales</taxon>
        <taxon>Lachnospiraceae</taxon>
        <taxon>Enterocloster</taxon>
    </lineage>
</organism>
<feature type="active site" description="Nucleophile" evidence="13">
    <location>
        <position position="387"/>
    </location>
</feature>
<dbReference type="InterPro" id="IPR029063">
    <property type="entry name" value="SAM-dependent_MTases_sf"/>
</dbReference>
<keyword evidence="5" id="KW-0698">rRNA processing</keyword>
<evidence type="ECO:0000256" key="8">
    <source>
        <dbReference type="ARBA" id="ARBA00022691"/>
    </source>
</evidence>
<dbReference type="GO" id="GO:0005737">
    <property type="term" value="C:cytoplasm"/>
    <property type="evidence" value="ECO:0007669"/>
    <property type="project" value="UniProtKB-SubCell"/>
</dbReference>
<evidence type="ECO:0000256" key="13">
    <source>
        <dbReference type="PROSITE-ProRule" id="PRU01023"/>
    </source>
</evidence>
<evidence type="ECO:0000256" key="9">
    <source>
        <dbReference type="ARBA" id="ARBA00022884"/>
    </source>
</evidence>
<evidence type="ECO:0000313" key="15">
    <source>
        <dbReference type="EMBL" id="HJC06614.1"/>
    </source>
</evidence>
<dbReference type="InterPro" id="IPR023267">
    <property type="entry name" value="RCMT"/>
</dbReference>
<evidence type="ECO:0000313" key="16">
    <source>
        <dbReference type="Proteomes" id="UP000823910"/>
    </source>
</evidence>
<dbReference type="Gene3D" id="3.30.70.1170">
    <property type="entry name" value="Sun protein, domain 3"/>
    <property type="match status" value="1"/>
</dbReference>
<dbReference type="SUPFAM" id="SSF48013">
    <property type="entry name" value="NusB-like"/>
    <property type="match status" value="1"/>
</dbReference>
<dbReference type="PROSITE" id="PS51686">
    <property type="entry name" value="SAM_MT_RSMB_NOP"/>
    <property type="match status" value="1"/>
</dbReference>
<comment type="function">
    <text evidence="1">Specifically methylates the cytosine at position 967 (m5C967) of 16S rRNA.</text>
</comment>
<dbReference type="PRINTS" id="PR02008">
    <property type="entry name" value="RCMTFAMILY"/>
</dbReference>
<dbReference type="CDD" id="cd02440">
    <property type="entry name" value="AdoMet_MTases"/>
    <property type="match status" value="1"/>
</dbReference>
<keyword evidence="9 13" id="KW-0694">RNA-binding</keyword>
<feature type="binding site" evidence="13">
    <location>
        <begin position="265"/>
        <end position="271"/>
    </location>
    <ligand>
        <name>S-adenosyl-L-methionine</name>
        <dbReference type="ChEBI" id="CHEBI:59789"/>
    </ligand>
</feature>
<dbReference type="Proteomes" id="UP000823910">
    <property type="component" value="Unassembled WGS sequence"/>
</dbReference>
<evidence type="ECO:0000256" key="11">
    <source>
        <dbReference type="ARBA" id="ARBA00031088"/>
    </source>
</evidence>
<dbReference type="Gene3D" id="3.40.50.150">
    <property type="entry name" value="Vaccinia Virus protein VP39"/>
    <property type="match status" value="1"/>
</dbReference>
<evidence type="ECO:0000256" key="7">
    <source>
        <dbReference type="ARBA" id="ARBA00022679"/>
    </source>
</evidence>
<evidence type="ECO:0000256" key="6">
    <source>
        <dbReference type="ARBA" id="ARBA00022603"/>
    </source>
</evidence>
<dbReference type="InterPro" id="IPR035926">
    <property type="entry name" value="NusB-like_sf"/>
</dbReference>
<evidence type="ECO:0000256" key="3">
    <source>
        <dbReference type="ARBA" id="ARBA00012140"/>
    </source>
</evidence>
<dbReference type="InterPro" id="IPR006027">
    <property type="entry name" value="NusB_RsmB_TIM44"/>
</dbReference>
<dbReference type="NCBIfam" id="NF011494">
    <property type="entry name" value="PRK14902.1"/>
    <property type="match status" value="1"/>
</dbReference>
<keyword evidence="7 13" id="KW-0808">Transferase</keyword>
<feature type="domain" description="SAM-dependent MTase RsmB/NOP-type" evidence="14">
    <location>
        <begin position="175"/>
        <end position="451"/>
    </location>
</feature>
<feature type="binding site" evidence="13">
    <location>
        <position position="334"/>
    </location>
    <ligand>
        <name>S-adenosyl-L-methionine</name>
        <dbReference type="ChEBI" id="CHEBI:59789"/>
    </ligand>
</feature>
<dbReference type="AlphaFoldDB" id="A0A9D2N074"/>
<dbReference type="EC" id="2.1.1.176" evidence="3"/>
<keyword evidence="4" id="KW-0963">Cytoplasm</keyword>
<keyword evidence="6 13" id="KW-0489">Methyltransferase</keyword>
<sequence length="452" mass="50737">MAKTVDRGLENREIVLDVLMEVLEKGAFIHQVLGQALYKYQYLDKSDRAFITRAAEGTLDYLIQIDYIIEKYSSVKIRKMKPLIRTLLRMSAYQILYMDRVPDAAVCNEAVKLAAKRRFAGLKGFVNGVLRSISREKAAFASDAAFDSPSLRYSIPQWIYDQWEAEYGRERAETVCASFLKERPLWVRCNLSRASADEILASLRAQQAEAEPLPGMEYMLALSRVNRLEDLEAFREGLIQVQDASSALVGEIAAPRPGDYVIDVCAAPGGKSLHLADRLNGTGTVEARDLTPQKIEMIEENIARCRMPGVRAVLQDALAYDPDSREKADIVLADLPCSGLGIMGRKPDIKYHMTPEKMRELAALQREILSVVWQYVKPGGLLLYSTCTIDRLENEENVRWFAENFPFEPVDFSNRLPDGIAGGVSRQKGCLQLLPGAGPFDGFFISLLKRQE</sequence>
<dbReference type="Gene3D" id="1.10.940.10">
    <property type="entry name" value="NusB-like"/>
    <property type="match status" value="1"/>
</dbReference>
<dbReference type="InterPro" id="IPR004573">
    <property type="entry name" value="rRNA_ssu_MeTfrase_B"/>
</dbReference>
<dbReference type="GO" id="GO:0008649">
    <property type="term" value="F:rRNA methyltransferase activity"/>
    <property type="evidence" value="ECO:0007669"/>
    <property type="project" value="InterPro"/>
</dbReference>
<dbReference type="NCBIfam" id="TIGR00563">
    <property type="entry name" value="rsmB"/>
    <property type="match status" value="1"/>
</dbReference>
<accession>A0A9D2N074</accession>
<dbReference type="SUPFAM" id="SSF53335">
    <property type="entry name" value="S-adenosyl-L-methionine-dependent methyltransferases"/>
    <property type="match status" value="1"/>
</dbReference>
<comment type="subcellular location">
    <subcellularLocation>
        <location evidence="2">Cytoplasm</location>
    </subcellularLocation>
</comment>
<dbReference type="Pfam" id="PF22458">
    <property type="entry name" value="RsmF-B_ferredox"/>
    <property type="match status" value="1"/>
</dbReference>
<dbReference type="InterPro" id="IPR054728">
    <property type="entry name" value="RsmB-like_ferredoxin"/>
</dbReference>
<feature type="binding site" evidence="13">
    <location>
        <position position="316"/>
    </location>
    <ligand>
        <name>S-adenosyl-L-methionine</name>
        <dbReference type="ChEBI" id="CHEBI:59789"/>
    </ligand>
</feature>
<dbReference type="GO" id="GO:0003723">
    <property type="term" value="F:RNA binding"/>
    <property type="evidence" value="ECO:0007669"/>
    <property type="project" value="UniProtKB-UniRule"/>
</dbReference>
<gene>
    <name evidence="15" type="primary">rsmB</name>
    <name evidence="15" type="ORF">H9704_10765</name>
</gene>
<evidence type="ECO:0000256" key="2">
    <source>
        <dbReference type="ARBA" id="ARBA00004496"/>
    </source>
</evidence>
<protein>
    <recommendedName>
        <fullName evidence="3">16S rRNA (cytosine(967)-C(5))-methyltransferase</fullName>
        <ecNumber evidence="3">2.1.1.176</ecNumber>
    </recommendedName>
    <alternativeName>
        <fullName evidence="10">16S rRNA m5C967 methyltransferase</fullName>
    </alternativeName>
    <alternativeName>
        <fullName evidence="11">rRNA (cytosine-C(5)-)-methyltransferase RsmB</fullName>
    </alternativeName>
</protein>
<dbReference type="GO" id="GO:0006355">
    <property type="term" value="P:regulation of DNA-templated transcription"/>
    <property type="evidence" value="ECO:0007669"/>
    <property type="project" value="InterPro"/>
</dbReference>
<dbReference type="Pfam" id="PF01029">
    <property type="entry name" value="NusB"/>
    <property type="match status" value="1"/>
</dbReference>
<dbReference type="PANTHER" id="PTHR22807:SF53">
    <property type="entry name" value="RIBOSOMAL RNA SMALL SUBUNIT METHYLTRANSFERASE B-RELATED"/>
    <property type="match status" value="1"/>
</dbReference>
<dbReference type="InterPro" id="IPR001678">
    <property type="entry name" value="MeTrfase_RsmB-F_NOP2_dom"/>
</dbReference>
<feature type="binding site" evidence="13">
    <location>
        <position position="289"/>
    </location>
    <ligand>
        <name>S-adenosyl-L-methionine</name>
        <dbReference type="ChEBI" id="CHEBI:59789"/>
    </ligand>
</feature>
<evidence type="ECO:0000256" key="10">
    <source>
        <dbReference type="ARBA" id="ARBA00030399"/>
    </source>
</evidence>
<comment type="caution">
    <text evidence="15">The sequence shown here is derived from an EMBL/GenBank/DDBJ whole genome shotgun (WGS) entry which is preliminary data.</text>
</comment>
<name>A0A9D2N074_9FIRM</name>
<dbReference type="PANTHER" id="PTHR22807">
    <property type="entry name" value="NOP2 YEAST -RELATED NOL1/NOP2/FMU SUN DOMAIN-CONTAINING"/>
    <property type="match status" value="1"/>
</dbReference>
<keyword evidence="8 13" id="KW-0949">S-adenosyl-L-methionine</keyword>
<dbReference type="InterPro" id="IPR049560">
    <property type="entry name" value="MeTrfase_RsmB-F_NOP2_cat"/>
</dbReference>